<organism evidence="2 3">
    <name type="scientific">Pseudozyma flocculosa PF-1</name>
    <dbReference type="NCBI Taxonomy" id="1277687"/>
    <lineage>
        <taxon>Eukaryota</taxon>
        <taxon>Fungi</taxon>
        <taxon>Dikarya</taxon>
        <taxon>Basidiomycota</taxon>
        <taxon>Ustilaginomycotina</taxon>
        <taxon>Ustilaginomycetes</taxon>
        <taxon>Ustilaginales</taxon>
        <taxon>Ustilaginaceae</taxon>
        <taxon>Pseudozyma</taxon>
    </lineage>
</organism>
<feature type="compositionally biased region" description="Low complexity" evidence="1">
    <location>
        <begin position="197"/>
        <end position="208"/>
    </location>
</feature>
<proteinExistence type="predicted"/>
<evidence type="ECO:0000256" key="1">
    <source>
        <dbReference type="SAM" id="MobiDB-lite"/>
    </source>
</evidence>
<dbReference type="Proteomes" id="UP000053664">
    <property type="component" value="Unassembled WGS sequence"/>
</dbReference>
<feature type="region of interest" description="Disordered" evidence="1">
    <location>
        <begin position="75"/>
        <end position="98"/>
    </location>
</feature>
<evidence type="ECO:0000313" key="2">
    <source>
        <dbReference type="EMBL" id="EPQ29985.1"/>
    </source>
</evidence>
<sequence length="256" mass="28720">MAQKRPRIRWFGVSLSRRQTEASRLALSYARQSGARTAVAIRGADLSPELRSGRFRLRDGGCAWLDGWTHHATPTPCHSALPSRPQARPDRCSRRPPKCHHPGLCRRRRRLRLRRICQGHKGHRSRNRSRTLLGLAGPGPGCQERRISQQKQVGVHLAAVVSVCLMVIDHTVPPLPVGKHRPRCSMGRTCPPQRRTSSSPAADAGPDSFVRRAGGETSCYIPSRPIVLRGDDVHSRPWPQASQWYRDRSTYPPDID</sequence>
<evidence type="ECO:0000313" key="3">
    <source>
        <dbReference type="Proteomes" id="UP000053664"/>
    </source>
</evidence>
<dbReference type="AlphaFoldDB" id="A0A061HD68"/>
<reference evidence="2 3" key="1">
    <citation type="journal article" date="2013" name="Plant Cell">
        <title>The transition from a phytopathogenic smut ancestor to an anamorphic biocontrol agent deciphered by comparative whole-genome analysis.</title>
        <authorList>
            <person name="Lefebvre F."/>
            <person name="Joly D.L."/>
            <person name="Labbe C."/>
            <person name="Teichmann B."/>
            <person name="Linning R."/>
            <person name="Belzile F."/>
            <person name="Bakkeren G."/>
            <person name="Belanger R.R."/>
        </authorList>
    </citation>
    <scope>NUCLEOTIDE SEQUENCE [LARGE SCALE GENOMIC DNA]</scope>
    <source>
        <strain evidence="2 3">PF-1</strain>
    </source>
</reference>
<accession>A0A061HD68</accession>
<dbReference type="KEGG" id="pfp:PFL1_02658"/>
<gene>
    <name evidence="2" type="ORF">PFL1_02658</name>
</gene>
<protein>
    <submittedName>
        <fullName evidence="2">Uncharacterized protein</fullName>
    </submittedName>
</protein>
<dbReference type="GeneID" id="19316775"/>
<feature type="region of interest" description="Disordered" evidence="1">
    <location>
        <begin position="179"/>
        <end position="216"/>
    </location>
</feature>
<dbReference type="RefSeq" id="XP_007878363.1">
    <property type="nucleotide sequence ID" value="XM_007880172.1"/>
</dbReference>
<name>A0A061HD68_9BASI</name>
<dbReference type="HOGENOM" id="CLU_1086352_0_0_1"/>
<dbReference type="EMBL" id="KE361629">
    <property type="protein sequence ID" value="EPQ29985.1"/>
    <property type="molecule type" value="Genomic_DNA"/>
</dbReference>